<accession>A0A336K1H9</accession>
<sequence length="605" mass="67293">MNALPGNIEDYAMIGDCETAALVGRDGSIDWLCWPSFDSEACFAALLGSEENGRWKVAPVDEIVRCSRRYRGDSLILETTFETADGSITLIDFMPPRGSASDVVRLVRGDRGRIKVAMQLVIRFGYGASIPWVKRGADDALLAICGPDMVVLHTPVATCGKDMTTVAEFEVAEGEVVPLVLTYGASHLPVPTEIDPHQALKDTEEFWAEWAGRCTYRGEYRDLVMRSLITLKAQTFAPSGGIVAAPTTSLPEKLGGSRNWDYRFCWLRDATFTLFALMNNGYTEEAAAWHDWLLRAVAGNPANMQIMYGIYGERRLLEWQADWLAGYQGAQPVRIGNAAHAQVQLDVYGELIDAFHQWRHAGLRLDGDSWAIECAVLQHLSKVWDQPDSGIWERRGPRKHYVFSKVMTWVAFDRGIKSAETFGLKAPLEEWRSLRDRIHREVCEKGFDPVQNAFVEHYGADVLDASVLLLPAVGFLAPHDPRIKGTLEAIERRLLVDGFVLRHDPRENKDQTGPAEGAFLACSLWLADAYVLVGDIVRAKELFDRVVGIANDVGLLAEEYDPSKRRQTGNFPQALTHIALINTANNLTAAKASTEKPAMQRSKQS</sequence>
<dbReference type="Pfam" id="PF00723">
    <property type="entry name" value="Glyco_hydro_15"/>
    <property type="match status" value="1"/>
</dbReference>
<feature type="domain" description="GH15-like" evidence="1">
    <location>
        <begin position="219"/>
        <end position="584"/>
    </location>
</feature>
<evidence type="ECO:0000259" key="2">
    <source>
        <dbReference type="Pfam" id="PF19291"/>
    </source>
</evidence>
<keyword evidence="6" id="KW-1185">Reference proteome</keyword>
<dbReference type="EMBL" id="QRDT01000016">
    <property type="protein sequence ID" value="RED30548.1"/>
    <property type="molecule type" value="Genomic_DNA"/>
</dbReference>
<protein>
    <submittedName>
        <fullName evidence="4">GH15 family glucan-1,4-alpha-glucosidase</fullName>
    </submittedName>
</protein>
<evidence type="ECO:0000313" key="4">
    <source>
        <dbReference type="EMBL" id="SSW92081.1"/>
    </source>
</evidence>
<dbReference type="Proteomes" id="UP000256343">
    <property type="component" value="Unassembled WGS sequence"/>
</dbReference>
<organism evidence="4 5">
    <name type="scientific">Rhodopseudomonas pentothenatexigens</name>
    <dbReference type="NCBI Taxonomy" id="999699"/>
    <lineage>
        <taxon>Bacteria</taxon>
        <taxon>Pseudomonadati</taxon>
        <taxon>Pseudomonadota</taxon>
        <taxon>Alphaproteobacteria</taxon>
        <taxon>Hyphomicrobiales</taxon>
        <taxon>Nitrobacteraceae</taxon>
        <taxon>Rhodopseudomonas</taxon>
    </lineage>
</organism>
<dbReference type="InterPro" id="IPR045582">
    <property type="entry name" value="Trehalase-like_N"/>
</dbReference>
<dbReference type="InterPro" id="IPR012341">
    <property type="entry name" value="6hp_glycosidase-like_sf"/>
</dbReference>
<dbReference type="GO" id="GO:0005975">
    <property type="term" value="P:carbohydrate metabolic process"/>
    <property type="evidence" value="ECO:0007669"/>
    <property type="project" value="InterPro"/>
</dbReference>
<gene>
    <name evidence="3" type="ORF">BJ125_11656</name>
    <name evidence="4" type="ORF">SAMN05892882_11656</name>
</gene>
<dbReference type="Proteomes" id="UP000252631">
    <property type="component" value="Unassembled WGS sequence"/>
</dbReference>
<dbReference type="EMBL" id="UFQQ01000016">
    <property type="protein sequence ID" value="SSW92081.1"/>
    <property type="molecule type" value="Genomic_DNA"/>
</dbReference>
<proteinExistence type="predicted"/>
<evidence type="ECO:0000259" key="1">
    <source>
        <dbReference type="Pfam" id="PF00723"/>
    </source>
</evidence>
<evidence type="ECO:0000313" key="3">
    <source>
        <dbReference type="EMBL" id="RED30548.1"/>
    </source>
</evidence>
<evidence type="ECO:0000313" key="6">
    <source>
        <dbReference type="Proteomes" id="UP000256343"/>
    </source>
</evidence>
<evidence type="ECO:0000313" key="5">
    <source>
        <dbReference type="Proteomes" id="UP000252631"/>
    </source>
</evidence>
<feature type="domain" description="Trehalase-like N-terminal" evidence="2">
    <location>
        <begin position="7"/>
        <end position="189"/>
    </location>
</feature>
<dbReference type="GO" id="GO:0004553">
    <property type="term" value="F:hydrolase activity, hydrolyzing O-glycosyl compounds"/>
    <property type="evidence" value="ECO:0007669"/>
    <property type="project" value="TreeGrafter"/>
</dbReference>
<reference evidence="3 6" key="2">
    <citation type="submission" date="2018-07" db="EMBL/GenBank/DDBJ databases">
        <title>Genomic Encyclopedia of Archaeal and Bacterial Type Strains, Phase II (KMG-II): from individual species to whole genera.</title>
        <authorList>
            <person name="Goeker M."/>
        </authorList>
    </citation>
    <scope>NUCLEOTIDE SEQUENCE [LARGE SCALE GENOMIC DNA]</scope>
    <source>
        <strain evidence="3 6">JA575</strain>
    </source>
</reference>
<dbReference type="InterPro" id="IPR008928">
    <property type="entry name" value="6-hairpin_glycosidase_sf"/>
</dbReference>
<dbReference type="Pfam" id="PF19291">
    <property type="entry name" value="TREH_N"/>
    <property type="match status" value="1"/>
</dbReference>
<dbReference type="PANTHER" id="PTHR31616">
    <property type="entry name" value="TREHALASE"/>
    <property type="match status" value="1"/>
</dbReference>
<dbReference type="AlphaFoldDB" id="A0A336K1H9"/>
<name>A0A336K1H9_9BRAD</name>
<dbReference type="SUPFAM" id="SSF48208">
    <property type="entry name" value="Six-hairpin glycosidases"/>
    <property type="match status" value="1"/>
</dbReference>
<dbReference type="InterPro" id="IPR011613">
    <property type="entry name" value="GH15-like"/>
</dbReference>
<dbReference type="Gene3D" id="1.50.10.10">
    <property type="match status" value="1"/>
</dbReference>
<reference evidence="4 5" key="1">
    <citation type="submission" date="2017-08" db="EMBL/GenBank/DDBJ databases">
        <authorList>
            <person name="de Groot N.N."/>
        </authorList>
    </citation>
    <scope>NUCLEOTIDE SEQUENCE [LARGE SCALE GENOMIC DNA]</scope>
    <source>
        <strain evidence="4 5">JA575</strain>
    </source>
</reference>
<dbReference type="PANTHER" id="PTHR31616:SF0">
    <property type="entry name" value="GLUCAN 1,4-ALPHA-GLUCOSIDASE"/>
    <property type="match status" value="1"/>
</dbReference>